<dbReference type="Proteomes" id="UP000502136">
    <property type="component" value="Chromosome"/>
</dbReference>
<dbReference type="RefSeq" id="WP_168908512.1">
    <property type="nucleotide sequence ID" value="NZ_CP051428.1"/>
</dbReference>
<evidence type="ECO:0000313" key="3">
    <source>
        <dbReference type="EMBL" id="QJC52963.1"/>
    </source>
</evidence>
<sequence length="354" mass="38351">METIQEVLRRKKTNAWLERTRHDPVVAWVKDGRKGYWSADDADEEELERRRYEIGSITKTMTGFLLAASETAGRLRREDAPAAWAPELEPSPFAAKTTLGELVSHTSGLPRLPANLRAHVRDKEDPYAAYGTEALVEAVRKEPYREGSKPSSYSNYGFGLLGWLLARSSGRSLDELLRVQLFDPLGLERTTLGPGGEKDDGLRPVHRSTGAPAKPWTFTGAMAGAGAVRSTAPDLLRYAEAQLDAAAGRGEGDPVRDAMRLAQTRLSGPASGVGIGYAWVIRPEPDGTHTFWHNGGTYGSSSFLSFNPEHRAAVAVLSNRGASAASQLAPLIGLRPMSADLLGAELGKALYRTD</sequence>
<proteinExistence type="predicted"/>
<dbReference type="AlphaFoldDB" id="A0A6H2GZU9"/>
<dbReference type="Pfam" id="PF00144">
    <property type="entry name" value="Beta-lactamase"/>
    <property type="match status" value="1"/>
</dbReference>
<dbReference type="KEGG" id="palr:HGI30_16230"/>
<accession>A0A6H2GZU9</accession>
<name>A0A6H2GZU9_9BACL</name>
<keyword evidence="4" id="KW-1185">Reference proteome</keyword>
<reference evidence="3 4" key="1">
    <citation type="submission" date="2020-04" db="EMBL/GenBank/DDBJ databases">
        <title>Novel Paenibacillus strain UniB2 isolated from commercial digestive syrup.</title>
        <authorList>
            <person name="Thorat V."/>
            <person name="Kirdat K."/>
            <person name="Tiwarekar B."/>
            <person name="Yadav A."/>
        </authorList>
    </citation>
    <scope>NUCLEOTIDE SEQUENCE [LARGE SCALE GENOMIC DNA]</scope>
    <source>
        <strain evidence="3 4">UniB2</strain>
    </source>
</reference>
<protein>
    <submittedName>
        <fullName evidence="3">Beta-lactamase family protein</fullName>
    </submittedName>
</protein>
<dbReference type="InterPro" id="IPR001466">
    <property type="entry name" value="Beta-lactam-related"/>
</dbReference>
<evidence type="ECO:0000259" key="2">
    <source>
        <dbReference type="Pfam" id="PF00144"/>
    </source>
</evidence>
<dbReference type="PANTHER" id="PTHR46825:SF7">
    <property type="entry name" value="D-ALANYL-D-ALANINE CARBOXYPEPTIDASE"/>
    <property type="match status" value="1"/>
</dbReference>
<feature type="region of interest" description="Disordered" evidence="1">
    <location>
        <begin position="188"/>
        <end position="217"/>
    </location>
</feature>
<feature type="domain" description="Beta-lactamase-related" evidence="2">
    <location>
        <begin position="48"/>
        <end position="324"/>
    </location>
</feature>
<dbReference type="SUPFAM" id="SSF56601">
    <property type="entry name" value="beta-lactamase/transpeptidase-like"/>
    <property type="match status" value="1"/>
</dbReference>
<organism evidence="3 4">
    <name type="scientific">Paenibacillus albicereus</name>
    <dbReference type="NCBI Taxonomy" id="2726185"/>
    <lineage>
        <taxon>Bacteria</taxon>
        <taxon>Bacillati</taxon>
        <taxon>Bacillota</taxon>
        <taxon>Bacilli</taxon>
        <taxon>Bacillales</taxon>
        <taxon>Paenibacillaceae</taxon>
        <taxon>Paenibacillus</taxon>
    </lineage>
</organism>
<dbReference type="Gene3D" id="3.40.710.10">
    <property type="entry name" value="DD-peptidase/beta-lactamase superfamily"/>
    <property type="match status" value="1"/>
</dbReference>
<gene>
    <name evidence="3" type="ORF">HGI30_16230</name>
</gene>
<dbReference type="EMBL" id="CP051428">
    <property type="protein sequence ID" value="QJC52963.1"/>
    <property type="molecule type" value="Genomic_DNA"/>
</dbReference>
<dbReference type="InterPro" id="IPR012338">
    <property type="entry name" value="Beta-lactam/transpept-like"/>
</dbReference>
<dbReference type="InterPro" id="IPR050491">
    <property type="entry name" value="AmpC-like"/>
</dbReference>
<evidence type="ECO:0000313" key="4">
    <source>
        <dbReference type="Proteomes" id="UP000502136"/>
    </source>
</evidence>
<evidence type="ECO:0000256" key="1">
    <source>
        <dbReference type="SAM" id="MobiDB-lite"/>
    </source>
</evidence>
<dbReference type="PANTHER" id="PTHR46825">
    <property type="entry name" value="D-ALANYL-D-ALANINE-CARBOXYPEPTIDASE/ENDOPEPTIDASE AMPH"/>
    <property type="match status" value="1"/>
</dbReference>